<accession>A0ABW0RS93</accession>
<evidence type="ECO:0000313" key="2">
    <source>
        <dbReference type="EMBL" id="MFC5547527.1"/>
    </source>
</evidence>
<evidence type="ECO:0000313" key="3">
    <source>
        <dbReference type="Proteomes" id="UP001596086"/>
    </source>
</evidence>
<proteinExistence type="predicted"/>
<sequence>MKRWFLLAALAAAATASAHHGGSEYQADKPLQLTGTIQEAGYVQPHGGCADRLRTAAGLDMIENFDARRSNNSFFFRSPGVHNERHRQAQDGMCITYNRSTTGRPTWK</sequence>
<dbReference type="Pfam" id="PF19649">
    <property type="entry name" value="DUF6152"/>
    <property type="match status" value="1"/>
</dbReference>
<dbReference type="EMBL" id="JBHSMZ010000001">
    <property type="protein sequence ID" value="MFC5547527.1"/>
    <property type="molecule type" value="Genomic_DNA"/>
</dbReference>
<name>A0ABW0RS93_9BURK</name>
<feature type="chain" id="PRO_5045535447" evidence="1">
    <location>
        <begin position="19"/>
        <end position="108"/>
    </location>
</feature>
<keyword evidence="3" id="KW-1185">Reference proteome</keyword>
<dbReference type="Proteomes" id="UP001596086">
    <property type="component" value="Unassembled WGS sequence"/>
</dbReference>
<gene>
    <name evidence="2" type="ORF">ACFPO9_03240</name>
</gene>
<keyword evidence="1" id="KW-0732">Signal</keyword>
<evidence type="ECO:0000256" key="1">
    <source>
        <dbReference type="SAM" id="SignalP"/>
    </source>
</evidence>
<feature type="signal peptide" evidence="1">
    <location>
        <begin position="1"/>
        <end position="18"/>
    </location>
</feature>
<comment type="caution">
    <text evidence="2">The sequence shown here is derived from an EMBL/GenBank/DDBJ whole genome shotgun (WGS) entry which is preliminary data.</text>
</comment>
<organism evidence="2 3">
    <name type="scientific">Massilia aerilata</name>
    <dbReference type="NCBI Taxonomy" id="453817"/>
    <lineage>
        <taxon>Bacteria</taxon>
        <taxon>Pseudomonadati</taxon>
        <taxon>Pseudomonadota</taxon>
        <taxon>Betaproteobacteria</taxon>
        <taxon>Burkholderiales</taxon>
        <taxon>Oxalobacteraceae</taxon>
        <taxon>Telluria group</taxon>
        <taxon>Massilia</taxon>
    </lineage>
</organism>
<reference evidence="3" key="1">
    <citation type="journal article" date="2019" name="Int. J. Syst. Evol. Microbiol.">
        <title>The Global Catalogue of Microorganisms (GCM) 10K type strain sequencing project: providing services to taxonomists for standard genome sequencing and annotation.</title>
        <authorList>
            <consortium name="The Broad Institute Genomics Platform"/>
            <consortium name="The Broad Institute Genome Sequencing Center for Infectious Disease"/>
            <person name="Wu L."/>
            <person name="Ma J."/>
        </authorList>
    </citation>
    <scope>NUCLEOTIDE SEQUENCE [LARGE SCALE GENOMIC DNA]</scope>
    <source>
        <strain evidence="3">CGMCC 4.5798</strain>
    </source>
</reference>
<dbReference type="InterPro" id="IPR046150">
    <property type="entry name" value="DUF6152"/>
</dbReference>
<protein>
    <submittedName>
        <fullName evidence="2">DUF6152 family protein</fullName>
    </submittedName>
</protein>
<dbReference type="RefSeq" id="WP_379766969.1">
    <property type="nucleotide sequence ID" value="NZ_JBHSMZ010000001.1"/>
</dbReference>